<evidence type="ECO:0000313" key="15">
    <source>
        <dbReference type="Proteomes" id="UP001558101"/>
    </source>
</evidence>
<name>A0ABV3UAT6_9GAMM</name>
<dbReference type="SUPFAM" id="SSF143631">
    <property type="entry name" value="ApbE-like"/>
    <property type="match status" value="1"/>
</dbReference>
<keyword evidence="13" id="KW-0449">Lipoprotein</keyword>
<evidence type="ECO:0000313" key="14">
    <source>
        <dbReference type="EMBL" id="MEX3170536.1"/>
    </source>
</evidence>
<dbReference type="Gene3D" id="3.10.520.10">
    <property type="entry name" value="ApbE-like domains"/>
    <property type="match status" value="1"/>
</dbReference>
<evidence type="ECO:0000256" key="4">
    <source>
        <dbReference type="ARBA" id="ARBA00016337"/>
    </source>
</evidence>
<keyword evidence="6 12" id="KW-0808">Transferase</keyword>
<evidence type="ECO:0000256" key="10">
    <source>
        <dbReference type="ARBA" id="ARBA00031306"/>
    </source>
</evidence>
<dbReference type="RefSeq" id="WP_026142220.1">
    <property type="nucleotide sequence ID" value="NZ_JAHTKS010000011.1"/>
</dbReference>
<dbReference type="PROSITE" id="PS51257">
    <property type="entry name" value="PROKAR_LIPOPROTEIN"/>
    <property type="match status" value="1"/>
</dbReference>
<gene>
    <name evidence="14" type="ORF">AB4M04_00375</name>
</gene>
<keyword evidence="9 12" id="KW-0460">Magnesium</keyword>
<comment type="catalytic activity">
    <reaction evidence="11 12 13">
        <text>L-threonyl-[protein] + FAD = FMN-L-threonyl-[protein] + AMP + H(+)</text>
        <dbReference type="Rhea" id="RHEA:36847"/>
        <dbReference type="Rhea" id="RHEA-COMP:11060"/>
        <dbReference type="Rhea" id="RHEA-COMP:11061"/>
        <dbReference type="ChEBI" id="CHEBI:15378"/>
        <dbReference type="ChEBI" id="CHEBI:30013"/>
        <dbReference type="ChEBI" id="CHEBI:57692"/>
        <dbReference type="ChEBI" id="CHEBI:74257"/>
        <dbReference type="ChEBI" id="CHEBI:456215"/>
        <dbReference type="EC" id="2.7.1.180"/>
    </reaction>
</comment>
<evidence type="ECO:0000256" key="2">
    <source>
        <dbReference type="ARBA" id="ARBA00008282"/>
    </source>
</evidence>
<keyword evidence="5 12" id="KW-0285">Flavoprotein</keyword>
<evidence type="ECO:0000256" key="12">
    <source>
        <dbReference type="PIRNR" id="PIRNR006268"/>
    </source>
</evidence>
<dbReference type="GO" id="GO:0016740">
    <property type="term" value="F:transferase activity"/>
    <property type="evidence" value="ECO:0007669"/>
    <property type="project" value="UniProtKB-KW"/>
</dbReference>
<evidence type="ECO:0000256" key="9">
    <source>
        <dbReference type="ARBA" id="ARBA00022842"/>
    </source>
</evidence>
<evidence type="ECO:0000256" key="6">
    <source>
        <dbReference type="ARBA" id="ARBA00022679"/>
    </source>
</evidence>
<dbReference type="PANTHER" id="PTHR30040:SF2">
    <property type="entry name" value="FAD:PROTEIN FMN TRANSFERASE"/>
    <property type="match status" value="1"/>
</dbReference>
<dbReference type="PIRSF" id="PIRSF006268">
    <property type="entry name" value="ApbE"/>
    <property type="match status" value="1"/>
</dbReference>
<keyword evidence="15" id="KW-1185">Reference proteome</keyword>
<evidence type="ECO:0000256" key="3">
    <source>
        <dbReference type="ARBA" id="ARBA00011955"/>
    </source>
</evidence>
<dbReference type="InterPro" id="IPR024932">
    <property type="entry name" value="ApbE"/>
</dbReference>
<keyword evidence="13" id="KW-0732">Signal</keyword>
<keyword evidence="8 12" id="KW-0274">FAD</keyword>
<evidence type="ECO:0000256" key="8">
    <source>
        <dbReference type="ARBA" id="ARBA00022827"/>
    </source>
</evidence>
<evidence type="ECO:0000256" key="7">
    <source>
        <dbReference type="ARBA" id="ARBA00022723"/>
    </source>
</evidence>
<organism evidence="14 15">
    <name type="scientific">Serratia quinivorans</name>
    <dbReference type="NCBI Taxonomy" id="137545"/>
    <lineage>
        <taxon>Bacteria</taxon>
        <taxon>Pseudomonadati</taxon>
        <taxon>Pseudomonadota</taxon>
        <taxon>Gammaproteobacteria</taxon>
        <taxon>Enterobacterales</taxon>
        <taxon>Yersiniaceae</taxon>
        <taxon>Serratia</taxon>
    </lineage>
</organism>
<dbReference type="EMBL" id="JBFQXQ010000001">
    <property type="protein sequence ID" value="MEX3170536.1"/>
    <property type="molecule type" value="Genomic_DNA"/>
</dbReference>
<evidence type="ECO:0000256" key="5">
    <source>
        <dbReference type="ARBA" id="ARBA00022630"/>
    </source>
</evidence>
<comment type="cofactor">
    <cofactor evidence="1 13">
        <name>Mg(2+)</name>
        <dbReference type="ChEBI" id="CHEBI:18420"/>
    </cofactor>
</comment>
<comment type="function">
    <text evidence="13">Flavin transferase that catalyzes the transfer of the FMN moiety of FAD and its covalent binding to the hydroxyl group of a threonine residue in a target flavoprotein.</text>
</comment>
<protein>
    <recommendedName>
        <fullName evidence="4 12">FAD:protein FMN transferase</fullName>
        <ecNumber evidence="3 12">2.7.1.180</ecNumber>
    </recommendedName>
    <alternativeName>
        <fullName evidence="10 12">Flavin transferase</fullName>
    </alternativeName>
</protein>
<dbReference type="EC" id="2.7.1.180" evidence="3 12"/>
<evidence type="ECO:0000256" key="11">
    <source>
        <dbReference type="ARBA" id="ARBA00048540"/>
    </source>
</evidence>
<dbReference type="InterPro" id="IPR003374">
    <property type="entry name" value="ApbE-like_sf"/>
</dbReference>
<proteinExistence type="inferred from homology"/>
<keyword evidence="13" id="KW-0997">Cell inner membrane</keyword>
<accession>A0ABV3UAT6</accession>
<evidence type="ECO:0000256" key="13">
    <source>
        <dbReference type="RuleBase" id="RU363002"/>
    </source>
</evidence>
<reference evidence="14 15" key="1">
    <citation type="submission" date="2024-07" db="EMBL/GenBank/DDBJ databases">
        <title>Genomes of novel Serratia strains from suburban soil.</title>
        <authorList>
            <person name="Markert E.X."/>
            <person name="Severe K."/>
            <person name="Severe L."/>
            <person name="Twing K.I."/>
            <person name="Ward L.M."/>
        </authorList>
    </citation>
    <scope>NUCLEOTIDE SEQUENCE [LARGE SCALE GENOMIC DNA]</scope>
    <source>
        <strain evidence="14 15">3C-UT</strain>
    </source>
</reference>
<comment type="subcellular location">
    <subcellularLocation>
        <location evidence="13">Cell inner membrane</location>
        <topology evidence="13">Lipid-anchor</topology>
        <orientation evidence="13">Periplasmic side</orientation>
    </subcellularLocation>
</comment>
<evidence type="ECO:0000256" key="1">
    <source>
        <dbReference type="ARBA" id="ARBA00001946"/>
    </source>
</evidence>
<keyword evidence="7 12" id="KW-0479">Metal-binding</keyword>
<dbReference type="PANTHER" id="PTHR30040">
    <property type="entry name" value="THIAMINE BIOSYNTHESIS LIPOPROTEIN APBE"/>
    <property type="match status" value="1"/>
</dbReference>
<keyword evidence="13" id="KW-1003">Cell membrane</keyword>
<dbReference type="Proteomes" id="UP001558101">
    <property type="component" value="Unassembled WGS sequence"/>
</dbReference>
<sequence>MRAWAMKGLMTTVALSAILLLTGCGPEQVNLDGKTMGTSYSVRYVTGDDTPSAAKIQAEIDKRLELVNDQMSTYRPGSELSRFNASRAVDKPFPVSAATTEVVLEALRINRVTDGALDVTVGPLVNLWGFGPEGRPDKVPSAAELERRRAWTGIDKLSVQGNALVKSIPELYVDLSSIAKGYGVDVIAQYLQSQQVKNYMVDIGGEVRTRGHNGEKKPWRIAIERPTAGMEQKAQLVIQPGEMSIATSGDYRNYFEQDGVRYSHTIDPVTGKPIHHHLVSVTVLSPTCMAADGLSTGLNVLGPERGMALANLMGIPVFMIVKTAKGFEERYSEAFKPYLNKSL</sequence>
<feature type="chain" id="PRO_5045003989" description="FAD:protein FMN transferase" evidence="13">
    <location>
        <begin position="17"/>
        <end position="343"/>
    </location>
</feature>
<dbReference type="Pfam" id="PF02424">
    <property type="entry name" value="ApbE"/>
    <property type="match status" value="1"/>
</dbReference>
<keyword evidence="13" id="KW-0472">Membrane</keyword>
<comment type="caution">
    <text evidence="14">The sequence shown here is derived from an EMBL/GenBank/DDBJ whole genome shotgun (WGS) entry which is preliminary data.</text>
</comment>
<comment type="similarity">
    <text evidence="2 12 13">Belongs to the ApbE family.</text>
</comment>
<feature type="signal peptide" evidence="13">
    <location>
        <begin position="1"/>
        <end position="16"/>
    </location>
</feature>